<dbReference type="SUPFAM" id="SSF88946">
    <property type="entry name" value="Sigma2 domain of RNA polymerase sigma factors"/>
    <property type="match status" value="1"/>
</dbReference>
<dbReference type="Gene3D" id="1.10.1740.10">
    <property type="match status" value="1"/>
</dbReference>
<feature type="domain" description="RNA polymerase sigma-70 region 2" evidence="5">
    <location>
        <begin position="6"/>
        <end position="73"/>
    </location>
</feature>
<keyword evidence="2" id="KW-0805">Transcription regulation</keyword>
<dbReference type="OrthoDB" id="9784984at2"/>
<dbReference type="Pfam" id="PF04542">
    <property type="entry name" value="Sigma70_r2"/>
    <property type="match status" value="1"/>
</dbReference>
<dbReference type="GO" id="GO:0016987">
    <property type="term" value="F:sigma factor activity"/>
    <property type="evidence" value="ECO:0007669"/>
    <property type="project" value="UniProtKB-KW"/>
</dbReference>
<name>A0A1H8JRC8_9FIRM</name>
<evidence type="ECO:0000313" key="7">
    <source>
        <dbReference type="EMBL" id="SEN83121.1"/>
    </source>
</evidence>
<dbReference type="InterPro" id="IPR013325">
    <property type="entry name" value="RNA_pol_sigma_r2"/>
</dbReference>
<keyword evidence="3" id="KW-0731">Sigma factor</keyword>
<evidence type="ECO:0000256" key="4">
    <source>
        <dbReference type="ARBA" id="ARBA00023163"/>
    </source>
</evidence>
<dbReference type="InterPro" id="IPR013324">
    <property type="entry name" value="RNA_pol_sigma_r3/r4-like"/>
</dbReference>
<evidence type="ECO:0000256" key="1">
    <source>
        <dbReference type="ARBA" id="ARBA00010641"/>
    </source>
</evidence>
<proteinExistence type="inferred from homology"/>
<dbReference type="GO" id="GO:0006352">
    <property type="term" value="P:DNA-templated transcription initiation"/>
    <property type="evidence" value="ECO:0007669"/>
    <property type="project" value="InterPro"/>
</dbReference>
<evidence type="ECO:0000259" key="5">
    <source>
        <dbReference type="Pfam" id="PF04542"/>
    </source>
</evidence>
<dbReference type="NCBIfam" id="TIGR02937">
    <property type="entry name" value="sigma70-ECF"/>
    <property type="match status" value="1"/>
</dbReference>
<dbReference type="GO" id="GO:0003677">
    <property type="term" value="F:DNA binding"/>
    <property type="evidence" value="ECO:0007669"/>
    <property type="project" value="InterPro"/>
</dbReference>
<evidence type="ECO:0000256" key="2">
    <source>
        <dbReference type="ARBA" id="ARBA00023015"/>
    </source>
</evidence>
<dbReference type="CDD" id="cd06171">
    <property type="entry name" value="Sigma70_r4"/>
    <property type="match status" value="1"/>
</dbReference>
<dbReference type="Pfam" id="PF08281">
    <property type="entry name" value="Sigma70_r4_2"/>
    <property type="match status" value="1"/>
</dbReference>
<dbReference type="STRING" id="215200.SAMN05216454_11621"/>
<dbReference type="RefSeq" id="WP_091975982.1">
    <property type="nucleotide sequence ID" value="NZ_FODF01000016.1"/>
</dbReference>
<evidence type="ECO:0000259" key="6">
    <source>
        <dbReference type="Pfam" id="PF08281"/>
    </source>
</evidence>
<dbReference type="InterPro" id="IPR039425">
    <property type="entry name" value="RNA_pol_sigma-70-like"/>
</dbReference>
<dbReference type="InterPro" id="IPR036388">
    <property type="entry name" value="WH-like_DNA-bd_sf"/>
</dbReference>
<comment type="similarity">
    <text evidence="1">Belongs to the sigma-70 factor family. ECF subfamily.</text>
</comment>
<sequence length="161" mass="18608">MNFEDIYDEYIDRVYRFVNIKVGNKHDAEDITSKIFEKVYLNIEAYCKDKGSLDTWVFTITRNEISSYYRARKVQTVCLDSVGEIVDNHDFPEKHIENKFESSKLKDAVDSLNENEKTAVAYKYGLGLKNNEIADLMNISSSNVGVVLFRSMKKLKLLLEG</sequence>
<protein>
    <submittedName>
        <fullName evidence="7">RNA polymerase sigma-70 factor, ECF subfamily</fullName>
    </submittedName>
</protein>
<accession>A0A1H8JRC8</accession>
<keyword evidence="8" id="KW-1185">Reference proteome</keyword>
<dbReference type="EMBL" id="FODF01000016">
    <property type="protein sequence ID" value="SEN83121.1"/>
    <property type="molecule type" value="Genomic_DNA"/>
</dbReference>
<keyword evidence="4" id="KW-0804">Transcription</keyword>
<dbReference type="Gene3D" id="1.10.10.10">
    <property type="entry name" value="Winged helix-like DNA-binding domain superfamily/Winged helix DNA-binding domain"/>
    <property type="match status" value="1"/>
</dbReference>
<evidence type="ECO:0000256" key="3">
    <source>
        <dbReference type="ARBA" id="ARBA00023082"/>
    </source>
</evidence>
<dbReference type="InterPro" id="IPR013249">
    <property type="entry name" value="RNA_pol_sigma70_r4_t2"/>
</dbReference>
<feature type="domain" description="RNA polymerase sigma factor 70 region 4 type 2" evidence="6">
    <location>
        <begin position="104"/>
        <end position="155"/>
    </location>
</feature>
<dbReference type="InterPro" id="IPR014284">
    <property type="entry name" value="RNA_pol_sigma-70_dom"/>
</dbReference>
<organism evidence="7 8">
    <name type="scientific">Peptostreptococcus russellii</name>
    <dbReference type="NCBI Taxonomy" id="215200"/>
    <lineage>
        <taxon>Bacteria</taxon>
        <taxon>Bacillati</taxon>
        <taxon>Bacillota</taxon>
        <taxon>Clostridia</taxon>
        <taxon>Peptostreptococcales</taxon>
        <taxon>Peptostreptococcaceae</taxon>
        <taxon>Peptostreptococcus</taxon>
    </lineage>
</organism>
<dbReference type="SUPFAM" id="SSF88659">
    <property type="entry name" value="Sigma3 and sigma4 domains of RNA polymerase sigma factors"/>
    <property type="match status" value="1"/>
</dbReference>
<dbReference type="AlphaFoldDB" id="A0A1H8JRC8"/>
<dbReference type="Proteomes" id="UP000199512">
    <property type="component" value="Unassembled WGS sequence"/>
</dbReference>
<evidence type="ECO:0000313" key="8">
    <source>
        <dbReference type="Proteomes" id="UP000199512"/>
    </source>
</evidence>
<dbReference type="PANTHER" id="PTHR43133:SF62">
    <property type="entry name" value="RNA POLYMERASE SIGMA FACTOR SIGZ"/>
    <property type="match status" value="1"/>
</dbReference>
<dbReference type="InterPro" id="IPR007627">
    <property type="entry name" value="RNA_pol_sigma70_r2"/>
</dbReference>
<dbReference type="PANTHER" id="PTHR43133">
    <property type="entry name" value="RNA POLYMERASE ECF-TYPE SIGMA FACTO"/>
    <property type="match status" value="1"/>
</dbReference>
<reference evidence="7 8" key="1">
    <citation type="submission" date="2016-10" db="EMBL/GenBank/DDBJ databases">
        <authorList>
            <person name="de Groot N.N."/>
        </authorList>
    </citation>
    <scope>NUCLEOTIDE SEQUENCE [LARGE SCALE GENOMIC DNA]</scope>
    <source>
        <strain evidence="7 8">Calf135</strain>
    </source>
</reference>
<gene>
    <name evidence="7" type="ORF">SAMN05216454_11621</name>
</gene>